<evidence type="ECO:0000259" key="4">
    <source>
        <dbReference type="Pfam" id="PF00248"/>
    </source>
</evidence>
<dbReference type="AlphaFoldDB" id="A0AA88CL32"/>
<evidence type="ECO:0000256" key="3">
    <source>
        <dbReference type="SAM" id="MobiDB-lite"/>
    </source>
</evidence>
<dbReference type="GO" id="GO:0016491">
    <property type="term" value="F:oxidoreductase activity"/>
    <property type="evidence" value="ECO:0007669"/>
    <property type="project" value="UniProtKB-KW"/>
</dbReference>
<evidence type="ECO:0000256" key="2">
    <source>
        <dbReference type="ARBA" id="ARBA00023002"/>
    </source>
</evidence>
<keyword evidence="2" id="KW-0560">Oxidoreductase</keyword>
<dbReference type="Pfam" id="PF00248">
    <property type="entry name" value="Aldo_ket_red"/>
    <property type="match status" value="1"/>
</dbReference>
<feature type="domain" description="NADP-dependent oxidoreductase" evidence="4">
    <location>
        <begin position="177"/>
        <end position="357"/>
    </location>
</feature>
<organism evidence="5 6">
    <name type="scientific">Ficus carica</name>
    <name type="common">Common fig</name>
    <dbReference type="NCBI Taxonomy" id="3494"/>
    <lineage>
        <taxon>Eukaryota</taxon>
        <taxon>Viridiplantae</taxon>
        <taxon>Streptophyta</taxon>
        <taxon>Embryophyta</taxon>
        <taxon>Tracheophyta</taxon>
        <taxon>Spermatophyta</taxon>
        <taxon>Magnoliopsida</taxon>
        <taxon>eudicotyledons</taxon>
        <taxon>Gunneridae</taxon>
        <taxon>Pentapetalae</taxon>
        <taxon>rosids</taxon>
        <taxon>fabids</taxon>
        <taxon>Rosales</taxon>
        <taxon>Moraceae</taxon>
        <taxon>Ficeae</taxon>
        <taxon>Ficus</taxon>
    </lineage>
</organism>
<proteinExistence type="predicted"/>
<dbReference type="InterPro" id="IPR023210">
    <property type="entry name" value="NADP_OxRdtase_dom"/>
</dbReference>
<dbReference type="GO" id="GO:0005737">
    <property type="term" value="C:cytoplasm"/>
    <property type="evidence" value="ECO:0007669"/>
    <property type="project" value="TreeGrafter"/>
</dbReference>
<dbReference type="PANTHER" id="PTHR43625">
    <property type="entry name" value="AFLATOXIN B1 ALDEHYDE REDUCTASE"/>
    <property type="match status" value="1"/>
</dbReference>
<accession>A0AA88CL32</accession>
<comment type="caution">
    <text evidence="5">The sequence shown here is derived from an EMBL/GenBank/DDBJ whole genome shotgun (WGS) entry which is preliminary data.</text>
</comment>
<sequence>MAEEQIRIPRVKLGNQGFEISPEVRVGPGARGLSPVVVLGGGGCRCKLEGWVWVAPIWRGRVPSSGSGHKGGGGRRVAGYGRVGGGGSGSRRSGVGVSRRRGMGAEGEGVVASPGLGGLRGVGLGCADLVWGCPVAGVCVRQEGGGGRGLGPRGSGAGVWLVFAGGRERGVVSQVSKLGFGCMGLSGTYNAPLPEEDGISIIKYAFNKGITFYDTSDIYGHEHANEILVGKALKELPRDKIQLATKFGVVRISPDEITVKGTPEYVRFCCEASLKRLNVDYIDLYYQHRVDTTVPIEDTMGELKKLVEEGKVKYIGLSEANPDTIRRAHAVHPITAIQMEWSLWTREIEEEIIPLCR</sequence>
<dbReference type="EMBL" id="BTGU01000001">
    <property type="protein sequence ID" value="GMN25463.1"/>
    <property type="molecule type" value="Genomic_DNA"/>
</dbReference>
<dbReference type="InterPro" id="IPR036812">
    <property type="entry name" value="NAD(P)_OxRdtase_dom_sf"/>
</dbReference>
<dbReference type="InterPro" id="IPR050791">
    <property type="entry name" value="Aldo-Keto_reductase"/>
</dbReference>
<name>A0AA88CL32_FICCA</name>
<evidence type="ECO:0000313" key="5">
    <source>
        <dbReference type="EMBL" id="GMN25463.1"/>
    </source>
</evidence>
<keyword evidence="6" id="KW-1185">Reference proteome</keyword>
<dbReference type="PANTHER" id="PTHR43625:SF81">
    <property type="entry name" value="OS01G0618100 PROTEIN"/>
    <property type="match status" value="1"/>
</dbReference>
<evidence type="ECO:0000256" key="1">
    <source>
        <dbReference type="ARBA" id="ARBA00022857"/>
    </source>
</evidence>
<keyword evidence="1" id="KW-0521">NADP</keyword>
<reference evidence="5" key="1">
    <citation type="submission" date="2023-07" db="EMBL/GenBank/DDBJ databases">
        <title>draft genome sequence of fig (Ficus carica).</title>
        <authorList>
            <person name="Takahashi T."/>
            <person name="Nishimura K."/>
        </authorList>
    </citation>
    <scope>NUCLEOTIDE SEQUENCE</scope>
</reference>
<evidence type="ECO:0000313" key="6">
    <source>
        <dbReference type="Proteomes" id="UP001187192"/>
    </source>
</evidence>
<gene>
    <name evidence="5" type="ORF">TIFTF001_000946</name>
</gene>
<feature type="region of interest" description="Disordered" evidence="3">
    <location>
        <begin position="64"/>
        <end position="101"/>
    </location>
</feature>
<feature type="compositionally biased region" description="Gly residues" evidence="3">
    <location>
        <begin position="68"/>
        <end position="89"/>
    </location>
</feature>
<dbReference type="Proteomes" id="UP001187192">
    <property type="component" value="Unassembled WGS sequence"/>
</dbReference>
<protein>
    <recommendedName>
        <fullName evidence="4">NADP-dependent oxidoreductase domain-containing protein</fullName>
    </recommendedName>
</protein>
<dbReference type="SUPFAM" id="SSF51430">
    <property type="entry name" value="NAD(P)-linked oxidoreductase"/>
    <property type="match status" value="1"/>
</dbReference>
<dbReference type="Gene3D" id="3.20.20.100">
    <property type="entry name" value="NADP-dependent oxidoreductase domain"/>
    <property type="match status" value="1"/>
</dbReference>